<dbReference type="EMBL" id="JACHFW010000012">
    <property type="protein sequence ID" value="MBB5265501.1"/>
    <property type="molecule type" value="Genomic_DNA"/>
</dbReference>
<keyword evidence="3" id="KW-1185">Reference proteome</keyword>
<evidence type="ECO:0000313" key="2">
    <source>
        <dbReference type="EMBL" id="MBB5265501.1"/>
    </source>
</evidence>
<dbReference type="InterPro" id="IPR003226">
    <property type="entry name" value="MYG1_exonuclease"/>
</dbReference>
<comment type="similarity">
    <text evidence="1">Belongs to the MYG1 family.</text>
</comment>
<dbReference type="Proteomes" id="UP000543642">
    <property type="component" value="Unassembled WGS sequence"/>
</dbReference>
<dbReference type="PANTHER" id="PTHR11215">
    <property type="entry name" value="METAL DEPENDENT HYDROLASE - RELATED"/>
    <property type="match status" value="1"/>
</dbReference>
<name>A0A7W8HBM7_9FIRM</name>
<sequence>MKIANEAITHNGRFHTDDVFSAALLKILNPQINIERKNSVPEGYSGLVFDLGDGRFDHHGSRRQFRDNGVQYASFGLLWKEYGSLLVSQKEAAVFDESFVQPLDQQDNNGGNNMLCRAITQANPKWDEDVDSDECFFRAVDMAKFILENEIKSMHSTEHAEQTVRKCLSQQQNGIVVLPKGMPWKAILIPSNAVYVIYPSPRGGYNAQAIPKAIDSQECKRPFPEEWRGERDKLSEITGIPGLTFCHVHGYLLGTETKEAAIEACCKSIK</sequence>
<proteinExistence type="inferred from homology"/>
<organism evidence="2 3">
    <name type="scientific">Catenibacillus scindens</name>
    <dbReference type="NCBI Taxonomy" id="673271"/>
    <lineage>
        <taxon>Bacteria</taxon>
        <taxon>Bacillati</taxon>
        <taxon>Bacillota</taxon>
        <taxon>Clostridia</taxon>
        <taxon>Lachnospirales</taxon>
        <taxon>Lachnospiraceae</taxon>
        <taxon>Catenibacillus</taxon>
    </lineage>
</organism>
<comment type="caution">
    <text evidence="2">The sequence shown here is derived from an EMBL/GenBank/DDBJ whole genome shotgun (WGS) entry which is preliminary data.</text>
</comment>
<accession>A0A7W8HBM7</accession>
<protein>
    <submittedName>
        <fullName evidence="2">Uncharacterized UPF0160 family protein</fullName>
    </submittedName>
</protein>
<evidence type="ECO:0000256" key="1">
    <source>
        <dbReference type="ARBA" id="ARBA00010105"/>
    </source>
</evidence>
<reference evidence="2 3" key="1">
    <citation type="submission" date="2020-08" db="EMBL/GenBank/DDBJ databases">
        <title>Genomic Encyclopedia of Type Strains, Phase IV (KMG-IV): sequencing the most valuable type-strain genomes for metagenomic binning, comparative biology and taxonomic classification.</title>
        <authorList>
            <person name="Goeker M."/>
        </authorList>
    </citation>
    <scope>NUCLEOTIDE SEQUENCE [LARGE SCALE GENOMIC DNA]</scope>
    <source>
        <strain evidence="2 3">DSM 106146</strain>
    </source>
</reference>
<dbReference type="RefSeq" id="WP_183775422.1">
    <property type="nucleotide sequence ID" value="NZ_JACHFW010000012.1"/>
</dbReference>
<dbReference type="AlphaFoldDB" id="A0A7W8HBM7"/>
<dbReference type="PANTHER" id="PTHR11215:SF1">
    <property type="entry name" value="MYG1 EXONUCLEASE"/>
    <property type="match status" value="1"/>
</dbReference>
<dbReference type="Pfam" id="PF03690">
    <property type="entry name" value="MYG1_exonuc"/>
    <property type="match status" value="1"/>
</dbReference>
<evidence type="ECO:0000313" key="3">
    <source>
        <dbReference type="Proteomes" id="UP000543642"/>
    </source>
</evidence>
<gene>
    <name evidence="2" type="ORF">HNP82_002647</name>
</gene>
<dbReference type="GO" id="GO:0005737">
    <property type="term" value="C:cytoplasm"/>
    <property type="evidence" value="ECO:0007669"/>
    <property type="project" value="TreeGrafter"/>
</dbReference>